<dbReference type="InterPro" id="IPR000792">
    <property type="entry name" value="Tscrpt_reg_LuxR_C"/>
</dbReference>
<dbReference type="Gene3D" id="3.30.450.20">
    <property type="entry name" value="PAS domain"/>
    <property type="match status" value="1"/>
</dbReference>
<dbReference type="GO" id="GO:0003677">
    <property type="term" value="F:DNA binding"/>
    <property type="evidence" value="ECO:0007669"/>
    <property type="project" value="UniProtKB-KW"/>
</dbReference>
<keyword evidence="2" id="KW-0238">DNA-binding</keyword>
<evidence type="ECO:0000313" key="5">
    <source>
        <dbReference type="EMBL" id="MCZ4719879.1"/>
    </source>
</evidence>
<dbReference type="PRINTS" id="PR00038">
    <property type="entry name" value="HTHLUXR"/>
</dbReference>
<dbReference type="GO" id="GO:0006355">
    <property type="term" value="P:regulation of DNA-templated transcription"/>
    <property type="evidence" value="ECO:0007669"/>
    <property type="project" value="InterPro"/>
</dbReference>
<evidence type="ECO:0000313" key="6">
    <source>
        <dbReference type="Proteomes" id="UP001071279"/>
    </source>
</evidence>
<keyword evidence="1" id="KW-0805">Transcription regulation</keyword>
<dbReference type="SUPFAM" id="SSF55785">
    <property type="entry name" value="PYP-like sensor domain (PAS domain)"/>
    <property type="match status" value="1"/>
</dbReference>
<accession>A0AAN5P6D7</accession>
<dbReference type="Gene3D" id="1.10.10.10">
    <property type="entry name" value="Winged helix-like DNA-binding domain superfamily/Winged helix DNA-binding domain"/>
    <property type="match status" value="1"/>
</dbReference>
<organism evidence="5 6">
    <name type="scientific">Legionella pneumophila</name>
    <dbReference type="NCBI Taxonomy" id="446"/>
    <lineage>
        <taxon>Bacteria</taxon>
        <taxon>Pseudomonadati</taxon>
        <taxon>Pseudomonadota</taxon>
        <taxon>Gammaproteobacteria</taxon>
        <taxon>Legionellales</taxon>
        <taxon>Legionellaceae</taxon>
        <taxon>Legionella</taxon>
    </lineage>
</organism>
<dbReference type="PANTHER" id="PTHR44688:SF16">
    <property type="entry name" value="DNA-BINDING TRANSCRIPTIONAL ACTIVATOR DEVR_DOSR"/>
    <property type="match status" value="1"/>
</dbReference>
<dbReference type="RefSeq" id="WP_061722648.1">
    <property type="nucleotide sequence ID" value="NZ_CP114576.1"/>
</dbReference>
<dbReference type="SUPFAM" id="SSF46894">
    <property type="entry name" value="C-terminal effector domain of the bipartite response regulators"/>
    <property type="match status" value="1"/>
</dbReference>
<feature type="domain" description="HTH luxR-type" evidence="4">
    <location>
        <begin position="125"/>
        <end position="190"/>
    </location>
</feature>
<evidence type="ECO:0000259" key="4">
    <source>
        <dbReference type="PROSITE" id="PS50043"/>
    </source>
</evidence>
<comment type="caution">
    <text evidence="5">The sequence shown here is derived from an EMBL/GenBank/DDBJ whole genome shotgun (WGS) entry which is preliminary data.</text>
</comment>
<dbReference type="InterPro" id="IPR036388">
    <property type="entry name" value="WH-like_DNA-bd_sf"/>
</dbReference>
<dbReference type="SMART" id="SM00421">
    <property type="entry name" value="HTH_LUXR"/>
    <property type="match status" value="1"/>
</dbReference>
<name>A0AAN5P6D7_LEGPN</name>
<dbReference type="PANTHER" id="PTHR44688">
    <property type="entry name" value="DNA-BINDING TRANSCRIPTIONAL ACTIVATOR DEVR_DOSR"/>
    <property type="match status" value="1"/>
</dbReference>
<dbReference type="InterPro" id="IPR016032">
    <property type="entry name" value="Sig_transdc_resp-reg_C-effctor"/>
</dbReference>
<evidence type="ECO:0000256" key="3">
    <source>
        <dbReference type="ARBA" id="ARBA00023163"/>
    </source>
</evidence>
<evidence type="ECO:0000256" key="2">
    <source>
        <dbReference type="ARBA" id="ARBA00023125"/>
    </source>
</evidence>
<sequence>MTQQILYLESLPIHAYQDLNFAVFVKNLKGCYLWGNSFFISKSAGYKSLNEIYNKQDYHFAWHYYADQLRKNDQMLFENGESLSAYEQVLRHDGTIVNIVSKKSPLFDKELNLIGLVGFSIELPQSNVTHILTPREYNTLLLLSEGYTDKQTAKKLGISPRTVEAHINNSKQKLGVKTRAELIAQFSRKHP</sequence>
<dbReference type="CDD" id="cd06170">
    <property type="entry name" value="LuxR_C_like"/>
    <property type="match status" value="1"/>
</dbReference>
<gene>
    <name evidence="5" type="ORF">O6C86_11740</name>
</gene>
<dbReference type="EMBL" id="JAPXIC010000080">
    <property type="protein sequence ID" value="MCZ4719879.1"/>
    <property type="molecule type" value="Genomic_DNA"/>
</dbReference>
<keyword evidence="3" id="KW-0804">Transcription</keyword>
<evidence type="ECO:0000256" key="1">
    <source>
        <dbReference type="ARBA" id="ARBA00023015"/>
    </source>
</evidence>
<dbReference type="PROSITE" id="PS50043">
    <property type="entry name" value="HTH_LUXR_2"/>
    <property type="match status" value="1"/>
</dbReference>
<dbReference type="AlphaFoldDB" id="A0AAN5P6D7"/>
<reference evidence="5" key="1">
    <citation type="submission" date="2022-12" db="EMBL/GenBank/DDBJ databases">
        <title>Comparative genomics of Legionella pneumophila isolates from the West Bank and Germany support molecular epidemiology of Legionnaires disease.</title>
        <authorList>
            <person name="Zayed A.R."/>
            <person name="Bitar D.M."/>
            <person name="Steinert M."/>
            <person name="Lueck C."/>
            <person name="Brettar I."/>
            <person name="Hoefle M.G."/>
            <person name="Bunk B."/>
        </authorList>
    </citation>
    <scope>NUCLEOTIDE SEQUENCE</scope>
    <source>
        <strain evidence="5">H23</strain>
    </source>
</reference>
<dbReference type="Pfam" id="PF00196">
    <property type="entry name" value="GerE"/>
    <property type="match status" value="1"/>
</dbReference>
<proteinExistence type="predicted"/>
<dbReference type="Proteomes" id="UP001071279">
    <property type="component" value="Unassembled WGS sequence"/>
</dbReference>
<dbReference type="InterPro" id="IPR035965">
    <property type="entry name" value="PAS-like_dom_sf"/>
</dbReference>
<protein>
    <submittedName>
        <fullName evidence="5">LuxR C-terminal-related transcriptional regulator</fullName>
    </submittedName>
</protein>